<dbReference type="InterPro" id="IPR011992">
    <property type="entry name" value="EF-hand-dom_pair"/>
</dbReference>
<keyword evidence="5" id="KW-1185">Reference proteome</keyword>
<dbReference type="SUPFAM" id="SSF47923">
    <property type="entry name" value="Ypt/Rab-GAP domain of gyp1p"/>
    <property type="match status" value="1"/>
</dbReference>
<evidence type="ECO:0000313" key="5">
    <source>
        <dbReference type="Proteomes" id="UP000008983"/>
    </source>
</evidence>
<feature type="domain" description="EF-hand" evidence="3">
    <location>
        <begin position="205"/>
        <end position="240"/>
    </location>
</feature>
<feature type="domain" description="EF-hand" evidence="3">
    <location>
        <begin position="165"/>
        <end position="200"/>
    </location>
</feature>
<dbReference type="SMART" id="SM00054">
    <property type="entry name" value="EFh"/>
    <property type="match status" value="2"/>
</dbReference>
<evidence type="ECO:0000256" key="2">
    <source>
        <dbReference type="ARBA" id="ARBA00022837"/>
    </source>
</evidence>
<dbReference type="AlphaFoldDB" id="G0QNM0"/>
<dbReference type="CDD" id="cd00051">
    <property type="entry name" value="EFh"/>
    <property type="match status" value="1"/>
</dbReference>
<dbReference type="PROSITE" id="PS00018">
    <property type="entry name" value="EF_HAND_1"/>
    <property type="match status" value="2"/>
</dbReference>
<dbReference type="InterPro" id="IPR050145">
    <property type="entry name" value="Centrin_CML-like"/>
</dbReference>
<dbReference type="Gene3D" id="1.10.472.80">
    <property type="entry name" value="Ypt/Rab-GAP domain of gyp1p, domain 3"/>
    <property type="match status" value="1"/>
</dbReference>
<dbReference type="InterPro" id="IPR018247">
    <property type="entry name" value="EF_Hand_1_Ca_BS"/>
</dbReference>
<keyword evidence="2" id="KW-0106">Calcium</keyword>
<organism evidence="4 5">
    <name type="scientific">Ichthyophthirius multifiliis</name>
    <name type="common">White spot disease agent</name>
    <name type="synonym">Ich</name>
    <dbReference type="NCBI Taxonomy" id="5932"/>
    <lineage>
        <taxon>Eukaryota</taxon>
        <taxon>Sar</taxon>
        <taxon>Alveolata</taxon>
        <taxon>Ciliophora</taxon>
        <taxon>Intramacronucleata</taxon>
        <taxon>Oligohymenophorea</taxon>
        <taxon>Hymenostomatida</taxon>
        <taxon>Ophryoglenina</taxon>
        <taxon>Ichthyophthirius</taxon>
    </lineage>
</organism>
<dbReference type="STRING" id="857967.G0QNM0"/>
<dbReference type="EC" id="1.6.3.1" evidence="4"/>
<name>G0QNM0_ICHMU</name>
<evidence type="ECO:0000313" key="4">
    <source>
        <dbReference type="EMBL" id="EGR33181.1"/>
    </source>
</evidence>
<dbReference type="InterPro" id="IPR035969">
    <property type="entry name" value="Rab-GAP_TBC_sf"/>
</dbReference>
<gene>
    <name evidence="4" type="ORF">IMG5_059950</name>
</gene>
<sequence>MAFELLIYISRKLKLEDLLRQGFLDLKRHIKIIEVLIIIHCNEVINILNKLEITIQMIIQEWLLVFMTNVIPLEFSHFVINGIIFEGWIFIYRAIVNSLKIVANKALCISDQSEVIFMLKYLKGIDWNLILQKEQPRIESGLIQNLSSYLGQCGTKESYLCGTYGLKEMYLEAFNIFDKDGNGKITVDEILKILNLDTKEERKIFIESKLKKIIEEIDINKDGEIEFDEFKIIMNNLLNQI</sequence>
<dbReference type="Proteomes" id="UP000008983">
    <property type="component" value="Unassembled WGS sequence"/>
</dbReference>
<dbReference type="Pfam" id="PF13499">
    <property type="entry name" value="EF-hand_7"/>
    <property type="match status" value="1"/>
</dbReference>
<evidence type="ECO:0000256" key="1">
    <source>
        <dbReference type="ARBA" id="ARBA00022737"/>
    </source>
</evidence>
<keyword evidence="4" id="KW-0560">Oxidoreductase</keyword>
<dbReference type="GeneID" id="14909358"/>
<dbReference type="EMBL" id="GL983502">
    <property type="protein sequence ID" value="EGR33181.1"/>
    <property type="molecule type" value="Genomic_DNA"/>
</dbReference>
<keyword evidence="1" id="KW-0677">Repeat</keyword>
<dbReference type="Pfam" id="PF00566">
    <property type="entry name" value="RabGAP-TBC"/>
    <property type="match status" value="1"/>
</dbReference>
<dbReference type="Gene3D" id="1.10.238.10">
    <property type="entry name" value="EF-hand"/>
    <property type="match status" value="2"/>
</dbReference>
<evidence type="ECO:0000259" key="3">
    <source>
        <dbReference type="PROSITE" id="PS50222"/>
    </source>
</evidence>
<dbReference type="PANTHER" id="PTHR23050">
    <property type="entry name" value="CALCIUM BINDING PROTEIN"/>
    <property type="match status" value="1"/>
</dbReference>
<dbReference type="InterPro" id="IPR002048">
    <property type="entry name" value="EF_hand_dom"/>
</dbReference>
<proteinExistence type="predicted"/>
<dbReference type="GO" id="GO:0016174">
    <property type="term" value="F:NAD(P)H oxidase H2O2-forming activity"/>
    <property type="evidence" value="ECO:0007669"/>
    <property type="project" value="UniProtKB-EC"/>
</dbReference>
<dbReference type="PROSITE" id="PS50222">
    <property type="entry name" value="EF_HAND_2"/>
    <property type="match status" value="2"/>
</dbReference>
<accession>G0QNM0</accession>
<dbReference type="SUPFAM" id="SSF47473">
    <property type="entry name" value="EF-hand"/>
    <property type="match status" value="1"/>
</dbReference>
<dbReference type="RefSeq" id="XP_004037167.1">
    <property type="nucleotide sequence ID" value="XM_004037119.1"/>
</dbReference>
<dbReference type="eggNOG" id="KOG1102">
    <property type="taxonomic scope" value="Eukaryota"/>
</dbReference>
<dbReference type="GO" id="GO:0005509">
    <property type="term" value="F:calcium ion binding"/>
    <property type="evidence" value="ECO:0007669"/>
    <property type="project" value="InterPro"/>
</dbReference>
<reference evidence="4 5" key="1">
    <citation type="submission" date="2011-07" db="EMBL/GenBank/DDBJ databases">
        <authorList>
            <person name="Coyne R."/>
            <person name="Brami D."/>
            <person name="Johnson J."/>
            <person name="Hostetler J."/>
            <person name="Hannick L."/>
            <person name="Clark T."/>
            <person name="Cassidy-Hanley D."/>
            <person name="Inman J."/>
        </authorList>
    </citation>
    <scope>NUCLEOTIDE SEQUENCE [LARGE SCALE GENOMIC DNA]</scope>
    <source>
        <strain evidence="4 5">G5</strain>
    </source>
</reference>
<dbReference type="InParanoid" id="G0QNM0"/>
<protein>
    <submittedName>
        <fullName evidence="4">TBC domain protein</fullName>
        <ecNumber evidence="4">1.6.3.1</ecNumber>
    </submittedName>
</protein>
<dbReference type="InterPro" id="IPR000195">
    <property type="entry name" value="Rab-GAP-TBC_dom"/>
</dbReference>